<dbReference type="InterPro" id="IPR011184">
    <property type="entry name" value="DNA_mismatch_repair_Msh2"/>
</dbReference>
<dbReference type="PANTHER" id="PTHR11361:SF21">
    <property type="entry name" value="MUTS PROTEIN HOMOLOG 4"/>
    <property type="match status" value="1"/>
</dbReference>
<dbReference type="InterPro" id="IPR045076">
    <property type="entry name" value="MutS"/>
</dbReference>
<dbReference type="PIRSF" id="PIRSF005813">
    <property type="entry name" value="MSH2"/>
    <property type="match status" value="1"/>
</dbReference>
<keyword evidence="2" id="KW-0547">Nucleotide-binding</keyword>
<dbReference type="GO" id="GO:0007131">
    <property type="term" value="P:reciprocal meiotic recombination"/>
    <property type="evidence" value="ECO:0007669"/>
    <property type="project" value="TreeGrafter"/>
</dbReference>
<proteinExistence type="inferred from homology"/>
<evidence type="ECO:0000256" key="5">
    <source>
        <dbReference type="ARBA" id="ARBA00023254"/>
    </source>
</evidence>
<dbReference type="Pfam" id="PF05190">
    <property type="entry name" value="MutS_IV"/>
    <property type="match status" value="1"/>
</dbReference>
<name>A0AAW2I0G6_9NEOP</name>
<dbReference type="InterPro" id="IPR007696">
    <property type="entry name" value="DNA_mismatch_repair_MutS_core"/>
</dbReference>
<dbReference type="SMART" id="SM00533">
    <property type="entry name" value="MUTSd"/>
    <property type="match status" value="1"/>
</dbReference>
<dbReference type="Pfam" id="PF00488">
    <property type="entry name" value="MutS_V"/>
    <property type="match status" value="1"/>
</dbReference>
<gene>
    <name evidence="7" type="ORF">PYX00_003220</name>
</gene>
<evidence type="ECO:0000259" key="6">
    <source>
        <dbReference type="PROSITE" id="PS00486"/>
    </source>
</evidence>
<dbReference type="SUPFAM" id="SSF53150">
    <property type="entry name" value="DNA repair protein MutS, domain II"/>
    <property type="match status" value="1"/>
</dbReference>
<evidence type="ECO:0000256" key="3">
    <source>
        <dbReference type="ARBA" id="ARBA00022840"/>
    </source>
</evidence>
<comment type="caution">
    <text evidence="7">The sequence shown here is derived from an EMBL/GenBank/DDBJ whole genome shotgun (WGS) entry which is preliminary data.</text>
</comment>
<dbReference type="Gene3D" id="3.40.50.300">
    <property type="entry name" value="P-loop containing nucleotide triphosphate hydrolases"/>
    <property type="match status" value="1"/>
</dbReference>
<dbReference type="SUPFAM" id="SSF52540">
    <property type="entry name" value="P-loop containing nucleoside triphosphate hydrolases"/>
    <property type="match status" value="1"/>
</dbReference>
<dbReference type="EMBL" id="JARGDH010000002">
    <property type="protein sequence ID" value="KAL0275351.1"/>
    <property type="molecule type" value="Genomic_DNA"/>
</dbReference>
<sequence length="711" mass="80479">MDPRRPHLILCQVSDSQRYIHTMTKMNVFSFIEVIIPNTFVEGSSLSKLYIDIRERFPAVTVTSVQRRHFNETTGVDLINQYGSPESASVMVLLRDKFYALSAASALIKYVEFTQNILFAPRSMKVEYQGTEDTMIIDLETANKLELVVNCLKSQSTTDNSLYGVLKHCHTKGGLRLLRANILQPMCSVKRIESRLDCVTELVKKPLLFFAIESAVTSFSNIENLLSLCMHEPQQDGLRAAEYQLKYVLLLKTILEQLPTLVTSLEEATSDYFCEVRENLGDVRYGIILNRILESVPENAKSVKGSVSAHLHACFAVKTGINALLDVAKKTYCEIVQEIWDHVNSLREQFGVPLRMSFSAHRGFHIQYTPGPGDKNFNPQNDWKKFSLIQKSKSTFYFYTPELVALDQRSQQVLNEVKLISNVIFFELLNDIREHIGCLFNLCEYIAELDVITSFAHISSGQNYVRPKFGDVLNVTESRHPILDVIHDGKVVPNDIFAEKGRNCVILTGPNQSGKSVYICQVALLQVMAQIGCYVPASSATFRITDRLFSRLGFDDSMETNASTLIAEMRDIEFLRQNITANSLLIIDELCKGTSVDEGTSLAFTICEEFLDSTAFIFLTTHYIFLTKLEEMYFNVTNYYFESELVESGGKKTLKFSHKKSRGVTKAEQYGLQIAESTCFPGDVLSKAKEISQQLLLERKVISSDQLRYGF</sequence>
<dbReference type="GO" id="GO:0140664">
    <property type="term" value="F:ATP-dependent DNA damage sensor activity"/>
    <property type="evidence" value="ECO:0007669"/>
    <property type="project" value="InterPro"/>
</dbReference>
<dbReference type="SMART" id="SM00534">
    <property type="entry name" value="MUTSac"/>
    <property type="match status" value="1"/>
</dbReference>
<dbReference type="GO" id="GO:0030983">
    <property type="term" value="F:mismatched DNA binding"/>
    <property type="evidence" value="ECO:0007669"/>
    <property type="project" value="InterPro"/>
</dbReference>
<dbReference type="AlphaFoldDB" id="A0AAW2I0G6"/>
<comment type="similarity">
    <text evidence="1">Belongs to the DNA mismatch repair MutS family.</text>
</comment>
<dbReference type="GO" id="GO:0006298">
    <property type="term" value="P:mismatch repair"/>
    <property type="evidence" value="ECO:0007669"/>
    <property type="project" value="InterPro"/>
</dbReference>
<dbReference type="InterPro" id="IPR007861">
    <property type="entry name" value="DNA_mismatch_repair_MutS_clamp"/>
</dbReference>
<accession>A0AAW2I0G6</accession>
<reference evidence="7" key="1">
    <citation type="journal article" date="2024" name="Gigascience">
        <title>Chromosome-level genome of the poultry shaft louse Menopon gallinae provides insight into the host-switching and adaptive evolution of parasitic lice.</title>
        <authorList>
            <person name="Xu Y."/>
            <person name="Ma L."/>
            <person name="Liu S."/>
            <person name="Liang Y."/>
            <person name="Liu Q."/>
            <person name="He Z."/>
            <person name="Tian L."/>
            <person name="Duan Y."/>
            <person name="Cai W."/>
            <person name="Li H."/>
            <person name="Song F."/>
        </authorList>
    </citation>
    <scope>NUCLEOTIDE SEQUENCE</scope>
    <source>
        <strain evidence="7">Cailab_2023a</strain>
    </source>
</reference>
<evidence type="ECO:0000313" key="7">
    <source>
        <dbReference type="EMBL" id="KAL0275351.1"/>
    </source>
</evidence>
<evidence type="ECO:0000256" key="2">
    <source>
        <dbReference type="ARBA" id="ARBA00022741"/>
    </source>
</evidence>
<dbReference type="InterPro" id="IPR036678">
    <property type="entry name" value="MutS_con_dom_sf"/>
</dbReference>
<keyword evidence="3" id="KW-0067">ATP-binding</keyword>
<keyword evidence="4" id="KW-0238">DNA-binding</keyword>
<dbReference type="Gene3D" id="1.10.1420.10">
    <property type="match status" value="2"/>
</dbReference>
<evidence type="ECO:0000256" key="1">
    <source>
        <dbReference type="ARBA" id="ARBA00006271"/>
    </source>
</evidence>
<protein>
    <recommendedName>
        <fullName evidence="6">DNA mismatch repair proteins mutS family domain-containing protein</fullName>
    </recommendedName>
</protein>
<dbReference type="Gene3D" id="3.30.420.110">
    <property type="entry name" value="MutS, connector domain"/>
    <property type="match status" value="1"/>
</dbReference>
<dbReference type="GO" id="GO:0005524">
    <property type="term" value="F:ATP binding"/>
    <property type="evidence" value="ECO:0007669"/>
    <property type="project" value="UniProtKB-KW"/>
</dbReference>
<feature type="domain" description="DNA mismatch repair proteins mutS family" evidence="6">
    <location>
        <begin position="583"/>
        <end position="599"/>
    </location>
</feature>
<keyword evidence="5" id="KW-0469">Meiosis</keyword>
<dbReference type="Pfam" id="PF05192">
    <property type="entry name" value="MutS_III"/>
    <property type="match status" value="1"/>
</dbReference>
<dbReference type="SUPFAM" id="SSF48334">
    <property type="entry name" value="DNA repair protein MutS, domain III"/>
    <property type="match status" value="1"/>
</dbReference>
<dbReference type="PANTHER" id="PTHR11361">
    <property type="entry name" value="DNA MISMATCH REPAIR PROTEIN MUTS FAMILY MEMBER"/>
    <property type="match status" value="1"/>
</dbReference>
<dbReference type="InterPro" id="IPR000432">
    <property type="entry name" value="DNA_mismatch_repair_MutS_C"/>
</dbReference>
<organism evidence="7">
    <name type="scientific">Menopon gallinae</name>
    <name type="common">poultry shaft louse</name>
    <dbReference type="NCBI Taxonomy" id="328185"/>
    <lineage>
        <taxon>Eukaryota</taxon>
        <taxon>Metazoa</taxon>
        <taxon>Ecdysozoa</taxon>
        <taxon>Arthropoda</taxon>
        <taxon>Hexapoda</taxon>
        <taxon>Insecta</taxon>
        <taxon>Pterygota</taxon>
        <taxon>Neoptera</taxon>
        <taxon>Paraneoptera</taxon>
        <taxon>Psocodea</taxon>
        <taxon>Troctomorpha</taxon>
        <taxon>Phthiraptera</taxon>
        <taxon>Amblycera</taxon>
        <taxon>Menoponidae</taxon>
        <taxon>Menopon</taxon>
    </lineage>
</organism>
<dbReference type="FunFam" id="3.40.50.300:FF:000870">
    <property type="entry name" value="MutS protein homolog 4"/>
    <property type="match status" value="1"/>
</dbReference>
<dbReference type="InterPro" id="IPR036187">
    <property type="entry name" value="DNA_mismatch_repair_MutS_sf"/>
</dbReference>
<evidence type="ECO:0000256" key="4">
    <source>
        <dbReference type="ARBA" id="ARBA00023125"/>
    </source>
</evidence>
<dbReference type="PROSITE" id="PS00486">
    <property type="entry name" value="DNA_MISMATCH_REPAIR_2"/>
    <property type="match status" value="1"/>
</dbReference>
<dbReference type="InterPro" id="IPR027417">
    <property type="entry name" value="P-loop_NTPase"/>
</dbReference>
<dbReference type="GO" id="GO:0005634">
    <property type="term" value="C:nucleus"/>
    <property type="evidence" value="ECO:0007669"/>
    <property type="project" value="TreeGrafter"/>
</dbReference>